<dbReference type="Gene3D" id="1.10.510.10">
    <property type="entry name" value="Transferase(Phosphotransferase) domain 1"/>
    <property type="match status" value="1"/>
</dbReference>
<dbReference type="EMBL" id="JAWXYG010000010">
    <property type="protein sequence ID" value="KAK4261361.1"/>
    <property type="molecule type" value="Genomic_DNA"/>
</dbReference>
<dbReference type="PANTHER" id="PTHR46204">
    <property type="entry name" value="CHITIN ELICITOR RECEPTOR KINASE 1-RELATED"/>
    <property type="match status" value="1"/>
</dbReference>
<evidence type="ECO:0000256" key="4">
    <source>
        <dbReference type="ARBA" id="ARBA00022729"/>
    </source>
</evidence>
<keyword evidence="5 10" id="KW-0547">Nucleotide-binding</keyword>
<dbReference type="Pfam" id="PF01476">
    <property type="entry name" value="LysM"/>
    <property type="match status" value="1"/>
</dbReference>
<evidence type="ECO:0000313" key="15">
    <source>
        <dbReference type="Proteomes" id="UP001293593"/>
    </source>
</evidence>
<feature type="transmembrane region" description="Helical" evidence="11">
    <location>
        <begin position="225"/>
        <end position="248"/>
    </location>
</feature>
<name>A0AAE1J2D0_9FABA</name>
<dbReference type="SUPFAM" id="SSF54106">
    <property type="entry name" value="LysM domain"/>
    <property type="match status" value="1"/>
</dbReference>
<comment type="caution">
    <text evidence="14">The sequence shown here is derived from an EMBL/GenBank/DDBJ whole genome shotgun (WGS) entry which is preliminary data.</text>
</comment>
<keyword evidence="7 11" id="KW-1133">Transmembrane helix</keyword>
<evidence type="ECO:0000256" key="8">
    <source>
        <dbReference type="ARBA" id="ARBA00023136"/>
    </source>
</evidence>
<evidence type="ECO:0000313" key="14">
    <source>
        <dbReference type="EMBL" id="KAK4261361.1"/>
    </source>
</evidence>
<keyword evidence="4 12" id="KW-0732">Signal</keyword>
<dbReference type="SMART" id="SM00220">
    <property type="entry name" value="S_TKc"/>
    <property type="match status" value="1"/>
</dbReference>
<protein>
    <recommendedName>
        <fullName evidence="13">Protein kinase domain-containing protein</fullName>
    </recommendedName>
</protein>
<dbReference type="InterPro" id="IPR017441">
    <property type="entry name" value="Protein_kinase_ATP_BS"/>
</dbReference>
<dbReference type="GO" id="GO:0019199">
    <property type="term" value="F:transmembrane receptor protein kinase activity"/>
    <property type="evidence" value="ECO:0007669"/>
    <property type="project" value="InterPro"/>
</dbReference>
<evidence type="ECO:0000256" key="10">
    <source>
        <dbReference type="PROSITE-ProRule" id="PRU10141"/>
    </source>
</evidence>
<gene>
    <name evidence="14" type="ORF">QN277_004368</name>
</gene>
<dbReference type="InterPro" id="IPR018392">
    <property type="entry name" value="LysM"/>
</dbReference>
<keyword evidence="2" id="KW-1003">Cell membrane</keyword>
<dbReference type="FunFam" id="1.10.510.10:FF:000468">
    <property type="entry name" value="PTI1-like tyrosine-protein kinase 3"/>
    <property type="match status" value="1"/>
</dbReference>
<sequence length="623" mass="69921">MASFNLLPSLAHLSMLATLFVTSFSFQTSIKTAYMVSFKCSSKINTCNALLYHINHGLDIEHIASLYSVNPSQIQPITRAANRDYLITVPCSCKTLNNLRGYFFETTYTVEQNDTYVRISEFYYSGQAWSPTDDHLTIGENLTIHLPCGCTESDSQIVVTYTVQQHDTVEEIANLLSSTPTGIQNMNEILANTTSFIAVDWVLYVPRELNGIPSSKGSGKKPNHFIIIGVLVGVALLSVITLLILILWRKRATETSKEDTKAVSKRSASRGFSKRSISNRTDLSLKNHQFHIETIEEVTSIDSERPVTFYLEEIEEAINKESKIIGKGGYGTVYFGILGDKEVAIKEMRSNKSKEFYAELKVLCRIHHINIVELLGYASGEDNLYLVYEYVSKGSLSDHLHNPFLKGHEPLSWTARAQIALDAAKGLEYIHDYTKARHVHRDIKTSNILLDNKLRAKIADFGLVKLVERTNDDDFIATRLVGTPGYLPPEAVKELQVTSKTDVFAFGVVLAELVTGKPALFRDSQENPKVRSLISVINKVFEDDDPESALEDIIDKNLRDIYPVEDIFKIIEIAERCLHEEPIERPEMREIVVTLSQILMSSTEWEASLGGNSEVFSGVFTGR</sequence>
<evidence type="ECO:0000256" key="12">
    <source>
        <dbReference type="SAM" id="SignalP"/>
    </source>
</evidence>
<comment type="subcellular location">
    <subcellularLocation>
        <location evidence="1">Cell membrane</location>
        <topology evidence="1">Single-pass membrane protein</topology>
    </subcellularLocation>
</comment>
<evidence type="ECO:0000256" key="2">
    <source>
        <dbReference type="ARBA" id="ARBA00022475"/>
    </source>
</evidence>
<feature type="binding site" evidence="10">
    <location>
        <position position="346"/>
    </location>
    <ligand>
        <name>ATP</name>
        <dbReference type="ChEBI" id="CHEBI:30616"/>
    </ligand>
</feature>
<dbReference type="GO" id="GO:0045087">
    <property type="term" value="P:innate immune response"/>
    <property type="evidence" value="ECO:0007669"/>
    <property type="project" value="InterPro"/>
</dbReference>
<keyword evidence="3 11" id="KW-0812">Transmembrane</keyword>
<dbReference type="Proteomes" id="UP001293593">
    <property type="component" value="Unassembled WGS sequence"/>
</dbReference>
<feature type="domain" description="Protein kinase" evidence="13">
    <location>
        <begin position="319"/>
        <end position="599"/>
    </location>
</feature>
<evidence type="ECO:0000259" key="13">
    <source>
        <dbReference type="PROSITE" id="PS50011"/>
    </source>
</evidence>
<dbReference type="InterPro" id="IPR044812">
    <property type="entry name" value="CERK1/LYK3-like"/>
</dbReference>
<dbReference type="Gene3D" id="3.30.200.20">
    <property type="entry name" value="Phosphorylase Kinase, domain 1"/>
    <property type="match status" value="1"/>
</dbReference>
<dbReference type="AlphaFoldDB" id="A0AAE1J2D0"/>
<evidence type="ECO:0000256" key="6">
    <source>
        <dbReference type="ARBA" id="ARBA00022840"/>
    </source>
</evidence>
<evidence type="ECO:0000256" key="5">
    <source>
        <dbReference type="ARBA" id="ARBA00022741"/>
    </source>
</evidence>
<accession>A0AAE1J2D0</accession>
<dbReference type="PROSITE" id="PS50011">
    <property type="entry name" value="PROTEIN_KINASE_DOM"/>
    <property type="match status" value="1"/>
</dbReference>
<organism evidence="14 15">
    <name type="scientific">Acacia crassicarpa</name>
    <name type="common">northern wattle</name>
    <dbReference type="NCBI Taxonomy" id="499986"/>
    <lineage>
        <taxon>Eukaryota</taxon>
        <taxon>Viridiplantae</taxon>
        <taxon>Streptophyta</taxon>
        <taxon>Embryophyta</taxon>
        <taxon>Tracheophyta</taxon>
        <taxon>Spermatophyta</taxon>
        <taxon>Magnoliopsida</taxon>
        <taxon>eudicotyledons</taxon>
        <taxon>Gunneridae</taxon>
        <taxon>Pentapetalae</taxon>
        <taxon>rosids</taxon>
        <taxon>fabids</taxon>
        <taxon>Fabales</taxon>
        <taxon>Fabaceae</taxon>
        <taxon>Caesalpinioideae</taxon>
        <taxon>mimosoid clade</taxon>
        <taxon>Acacieae</taxon>
        <taxon>Acacia</taxon>
    </lineage>
</organism>
<keyword evidence="6 10" id="KW-0067">ATP-binding</keyword>
<dbReference type="PROSITE" id="PS00107">
    <property type="entry name" value="PROTEIN_KINASE_ATP"/>
    <property type="match status" value="1"/>
</dbReference>
<keyword evidence="9" id="KW-1015">Disulfide bond</keyword>
<feature type="signal peptide" evidence="12">
    <location>
        <begin position="1"/>
        <end position="25"/>
    </location>
</feature>
<dbReference type="SUPFAM" id="SSF56112">
    <property type="entry name" value="Protein kinase-like (PK-like)"/>
    <property type="match status" value="1"/>
</dbReference>
<dbReference type="InterPro" id="IPR000719">
    <property type="entry name" value="Prot_kinase_dom"/>
</dbReference>
<dbReference type="Pfam" id="PF00069">
    <property type="entry name" value="Pkinase"/>
    <property type="match status" value="1"/>
</dbReference>
<reference evidence="14" key="1">
    <citation type="submission" date="2023-10" db="EMBL/GenBank/DDBJ databases">
        <title>Chromosome-level genome of the transformable northern wattle, Acacia crassicarpa.</title>
        <authorList>
            <person name="Massaro I."/>
            <person name="Sinha N.R."/>
            <person name="Poethig S."/>
            <person name="Leichty A.R."/>
        </authorList>
    </citation>
    <scope>NUCLEOTIDE SEQUENCE</scope>
    <source>
        <strain evidence="14">Acra3RX</strain>
        <tissue evidence="14">Leaf</tissue>
    </source>
</reference>
<keyword evidence="15" id="KW-1185">Reference proteome</keyword>
<evidence type="ECO:0000256" key="7">
    <source>
        <dbReference type="ARBA" id="ARBA00022989"/>
    </source>
</evidence>
<dbReference type="GO" id="GO:0005886">
    <property type="term" value="C:plasma membrane"/>
    <property type="evidence" value="ECO:0007669"/>
    <property type="project" value="UniProtKB-SubCell"/>
</dbReference>
<feature type="chain" id="PRO_5042250963" description="Protein kinase domain-containing protein" evidence="12">
    <location>
        <begin position="26"/>
        <end position="623"/>
    </location>
</feature>
<evidence type="ECO:0000256" key="3">
    <source>
        <dbReference type="ARBA" id="ARBA00022692"/>
    </source>
</evidence>
<dbReference type="PANTHER" id="PTHR46204:SF8">
    <property type="entry name" value="PROTEIN KINASE DOMAIN-CONTAINING PROTEIN"/>
    <property type="match status" value="1"/>
</dbReference>
<dbReference type="InterPro" id="IPR036779">
    <property type="entry name" value="LysM_dom_sf"/>
</dbReference>
<dbReference type="Gene3D" id="3.10.350.10">
    <property type="entry name" value="LysM domain"/>
    <property type="match status" value="1"/>
</dbReference>
<dbReference type="GO" id="GO:0005524">
    <property type="term" value="F:ATP binding"/>
    <property type="evidence" value="ECO:0007669"/>
    <property type="project" value="UniProtKB-UniRule"/>
</dbReference>
<keyword evidence="8 11" id="KW-0472">Membrane</keyword>
<dbReference type="InterPro" id="IPR011009">
    <property type="entry name" value="Kinase-like_dom_sf"/>
</dbReference>
<evidence type="ECO:0000256" key="9">
    <source>
        <dbReference type="ARBA" id="ARBA00023157"/>
    </source>
</evidence>
<evidence type="ECO:0000256" key="1">
    <source>
        <dbReference type="ARBA" id="ARBA00004162"/>
    </source>
</evidence>
<proteinExistence type="predicted"/>
<evidence type="ECO:0000256" key="11">
    <source>
        <dbReference type="SAM" id="Phobius"/>
    </source>
</evidence>